<reference evidence="5" key="1">
    <citation type="submission" date="2016-10" db="EMBL/GenBank/DDBJ databases">
        <title>Sequence of Gallionella enrichment culture.</title>
        <authorList>
            <person name="Poehlein A."/>
            <person name="Muehling M."/>
            <person name="Daniel R."/>
        </authorList>
    </citation>
    <scope>NUCLEOTIDE SEQUENCE</scope>
</reference>
<feature type="domain" description="Cytochrome c" evidence="4">
    <location>
        <begin position="111"/>
        <end position="196"/>
    </location>
</feature>
<comment type="caution">
    <text evidence="5">The sequence shown here is derived from an EMBL/GenBank/DDBJ whole genome shotgun (WGS) entry which is preliminary data.</text>
</comment>
<evidence type="ECO:0000256" key="2">
    <source>
        <dbReference type="ARBA" id="ARBA00022723"/>
    </source>
</evidence>
<dbReference type="Pfam" id="PF13442">
    <property type="entry name" value="Cytochrome_CBB3"/>
    <property type="match status" value="1"/>
</dbReference>
<keyword evidence="3" id="KW-0408">Iron</keyword>
<name>A0A1J5SEK0_9ZZZZ</name>
<dbReference type="PANTHER" id="PTHR40394">
    <property type="entry name" value="LIPOPROTEIN-RELATED"/>
    <property type="match status" value="1"/>
</dbReference>
<dbReference type="InterPro" id="IPR036909">
    <property type="entry name" value="Cyt_c-like_dom_sf"/>
</dbReference>
<keyword evidence="2" id="KW-0479">Metal-binding</keyword>
<dbReference type="GO" id="GO:0009055">
    <property type="term" value="F:electron transfer activity"/>
    <property type="evidence" value="ECO:0007669"/>
    <property type="project" value="InterPro"/>
</dbReference>
<dbReference type="InterPro" id="IPR009056">
    <property type="entry name" value="Cyt_c-like_dom"/>
</dbReference>
<keyword evidence="1" id="KW-0349">Heme</keyword>
<dbReference type="Gene3D" id="1.10.760.10">
    <property type="entry name" value="Cytochrome c-like domain"/>
    <property type="match status" value="1"/>
</dbReference>
<gene>
    <name evidence="5" type="ORF">GALL_115530</name>
</gene>
<evidence type="ECO:0000256" key="1">
    <source>
        <dbReference type="ARBA" id="ARBA00022617"/>
    </source>
</evidence>
<proteinExistence type="predicted"/>
<accession>A0A1J5SEK0</accession>
<evidence type="ECO:0000313" key="5">
    <source>
        <dbReference type="EMBL" id="OIR06363.1"/>
    </source>
</evidence>
<dbReference type="GO" id="GO:0020037">
    <property type="term" value="F:heme binding"/>
    <property type="evidence" value="ECO:0007669"/>
    <property type="project" value="InterPro"/>
</dbReference>
<dbReference type="PROSITE" id="PS51007">
    <property type="entry name" value="CYTC"/>
    <property type="match status" value="1"/>
</dbReference>
<evidence type="ECO:0000259" key="4">
    <source>
        <dbReference type="PROSITE" id="PS51007"/>
    </source>
</evidence>
<sequence length="217" mass="24149">MRYAYYSLAFVVVLLVSYLGFQGHTFTQPPRDVFPEWAFPGMKYQPKLKSQGPFPFFADGRADRNPPEHVVASSYGPDGQPLQADDALYRGKGPDGQWLKGFPASLTINRAFMERGRDRFNIYCRPCHGTLGDGMGVTKYLGMGATPSYQIDRIMQMSNGQIFDTISHGFGNMQTYGDKLVPADRWAVVAYVRALQRAEHGTVADVPASHKSDLGIK</sequence>
<dbReference type="GO" id="GO:0046872">
    <property type="term" value="F:metal ion binding"/>
    <property type="evidence" value="ECO:0007669"/>
    <property type="project" value="UniProtKB-KW"/>
</dbReference>
<dbReference type="AlphaFoldDB" id="A0A1J5SEK0"/>
<dbReference type="PANTHER" id="PTHR40394:SF2">
    <property type="entry name" value="QUINOL:CYTOCHROME C OXIDOREDUCTASE MEMBRANE PROTEIN"/>
    <property type="match status" value="1"/>
</dbReference>
<dbReference type="EMBL" id="MLJW01000044">
    <property type="protein sequence ID" value="OIR06363.1"/>
    <property type="molecule type" value="Genomic_DNA"/>
</dbReference>
<evidence type="ECO:0000256" key="3">
    <source>
        <dbReference type="ARBA" id="ARBA00023004"/>
    </source>
</evidence>
<dbReference type="SUPFAM" id="SSF46626">
    <property type="entry name" value="Cytochrome c"/>
    <property type="match status" value="1"/>
</dbReference>
<protein>
    <recommendedName>
        <fullName evidence="4">Cytochrome c domain-containing protein</fullName>
    </recommendedName>
</protein>
<organism evidence="5">
    <name type="scientific">mine drainage metagenome</name>
    <dbReference type="NCBI Taxonomy" id="410659"/>
    <lineage>
        <taxon>unclassified sequences</taxon>
        <taxon>metagenomes</taxon>
        <taxon>ecological metagenomes</taxon>
    </lineage>
</organism>